<feature type="transmembrane region" description="Helical" evidence="7">
    <location>
        <begin position="136"/>
        <end position="160"/>
    </location>
</feature>
<feature type="transmembrane region" description="Helical" evidence="7">
    <location>
        <begin position="220"/>
        <end position="242"/>
    </location>
</feature>
<keyword evidence="2 7" id="KW-0813">Transport</keyword>
<protein>
    <submittedName>
        <fullName evidence="10">Carbohydrate ABC transporter permease</fullName>
    </submittedName>
</protein>
<sequence length="313" mass="33951">MVAPARPAAPAPASTVPLKRRKAKADEGVITVGRSRSGTILANTAGIVFGVFMLFPVYWVLNTAFKPADEVLALEPGFWPSNPTFDNFISAFKAPLFLKDMLNGVIITLFAVAGALVVGFLGALAIARFQFYGRKAIILVVLVVQLIPFLSLLIPLFLMLQNVNLGFKTFNLTNSLIGVSITYLVLILPYTVWTLRGFISGIPRELDEAALIDGCTRSQVFWRIILPLTGPGLVATSVYGFIQAWNEFIIINTLNSPDKQNLMAWLLQNQTTRGTAWGPLMAGAIITSIPVVIFFLIIQRNIATGLTAGAVKG</sequence>
<evidence type="ECO:0000256" key="1">
    <source>
        <dbReference type="ARBA" id="ARBA00004651"/>
    </source>
</evidence>
<keyword evidence="4 7" id="KW-0812">Transmembrane</keyword>
<dbReference type="PANTHER" id="PTHR32243">
    <property type="entry name" value="MALTOSE TRANSPORT SYSTEM PERMEASE-RELATED"/>
    <property type="match status" value="1"/>
</dbReference>
<dbReference type="InterPro" id="IPR000515">
    <property type="entry name" value="MetI-like"/>
</dbReference>
<feature type="domain" description="ABC transmembrane type-1" evidence="9">
    <location>
        <begin position="101"/>
        <end position="298"/>
    </location>
</feature>
<dbReference type="InterPro" id="IPR050901">
    <property type="entry name" value="BP-dep_ABC_trans_perm"/>
</dbReference>
<evidence type="ECO:0000256" key="3">
    <source>
        <dbReference type="ARBA" id="ARBA00022475"/>
    </source>
</evidence>
<evidence type="ECO:0000256" key="6">
    <source>
        <dbReference type="ARBA" id="ARBA00023136"/>
    </source>
</evidence>
<comment type="caution">
    <text evidence="10">The sequence shown here is derived from an EMBL/GenBank/DDBJ whole genome shotgun (WGS) entry which is preliminary data.</text>
</comment>
<dbReference type="Pfam" id="PF00528">
    <property type="entry name" value="BPD_transp_1"/>
    <property type="match status" value="1"/>
</dbReference>
<keyword evidence="5 7" id="KW-1133">Transmembrane helix</keyword>
<dbReference type="Gene3D" id="1.10.3720.10">
    <property type="entry name" value="MetI-like"/>
    <property type="match status" value="1"/>
</dbReference>
<reference evidence="10 11" key="1">
    <citation type="submission" date="2022-06" db="EMBL/GenBank/DDBJ databases">
        <title>New Species of the Genus Actinoplanes, ActinopZanes ferrugineus.</title>
        <authorList>
            <person name="Ding P."/>
        </authorList>
    </citation>
    <scope>NUCLEOTIDE SEQUENCE [LARGE SCALE GENOMIC DNA]</scope>
    <source>
        <strain evidence="10 11">TRM88003</strain>
    </source>
</reference>
<evidence type="ECO:0000256" key="8">
    <source>
        <dbReference type="SAM" id="MobiDB-lite"/>
    </source>
</evidence>
<dbReference type="CDD" id="cd06261">
    <property type="entry name" value="TM_PBP2"/>
    <property type="match status" value="1"/>
</dbReference>
<organism evidence="10 11">
    <name type="scientific">Paractinoplanes aksuensis</name>
    <dbReference type="NCBI Taxonomy" id="2939490"/>
    <lineage>
        <taxon>Bacteria</taxon>
        <taxon>Bacillati</taxon>
        <taxon>Actinomycetota</taxon>
        <taxon>Actinomycetes</taxon>
        <taxon>Micromonosporales</taxon>
        <taxon>Micromonosporaceae</taxon>
        <taxon>Paractinoplanes</taxon>
    </lineage>
</organism>
<evidence type="ECO:0000259" key="9">
    <source>
        <dbReference type="PROSITE" id="PS50928"/>
    </source>
</evidence>
<evidence type="ECO:0000313" key="10">
    <source>
        <dbReference type="EMBL" id="MCO8275044.1"/>
    </source>
</evidence>
<keyword evidence="6 7" id="KW-0472">Membrane</keyword>
<comment type="similarity">
    <text evidence="7">Belongs to the binding-protein-dependent transport system permease family.</text>
</comment>
<dbReference type="PANTHER" id="PTHR32243:SF18">
    <property type="entry name" value="INNER MEMBRANE ABC TRANSPORTER PERMEASE PROTEIN YCJP"/>
    <property type="match status" value="1"/>
</dbReference>
<proteinExistence type="inferred from homology"/>
<dbReference type="InterPro" id="IPR035906">
    <property type="entry name" value="MetI-like_sf"/>
</dbReference>
<feature type="transmembrane region" description="Helical" evidence="7">
    <location>
        <begin position="180"/>
        <end position="199"/>
    </location>
</feature>
<feature type="transmembrane region" description="Helical" evidence="7">
    <location>
        <begin position="276"/>
        <end position="298"/>
    </location>
</feature>
<feature type="transmembrane region" description="Helical" evidence="7">
    <location>
        <begin position="101"/>
        <end position="124"/>
    </location>
</feature>
<dbReference type="PROSITE" id="PS50928">
    <property type="entry name" value="ABC_TM1"/>
    <property type="match status" value="1"/>
</dbReference>
<feature type="transmembrane region" description="Helical" evidence="7">
    <location>
        <begin position="40"/>
        <end position="61"/>
    </location>
</feature>
<accession>A0ABT1DW19</accession>
<feature type="compositionally biased region" description="Low complexity" evidence="8">
    <location>
        <begin position="1"/>
        <end position="13"/>
    </location>
</feature>
<name>A0ABT1DW19_9ACTN</name>
<dbReference type="SUPFAM" id="SSF161098">
    <property type="entry name" value="MetI-like"/>
    <property type="match status" value="1"/>
</dbReference>
<evidence type="ECO:0000256" key="7">
    <source>
        <dbReference type="RuleBase" id="RU363032"/>
    </source>
</evidence>
<keyword evidence="3" id="KW-1003">Cell membrane</keyword>
<evidence type="ECO:0000256" key="5">
    <source>
        <dbReference type="ARBA" id="ARBA00022989"/>
    </source>
</evidence>
<evidence type="ECO:0000256" key="4">
    <source>
        <dbReference type="ARBA" id="ARBA00022692"/>
    </source>
</evidence>
<dbReference type="Proteomes" id="UP001523369">
    <property type="component" value="Unassembled WGS sequence"/>
</dbReference>
<gene>
    <name evidence="10" type="ORF">M1L60_31145</name>
</gene>
<dbReference type="EMBL" id="JAMYJR010000033">
    <property type="protein sequence ID" value="MCO8275044.1"/>
    <property type="molecule type" value="Genomic_DNA"/>
</dbReference>
<dbReference type="RefSeq" id="WP_253241105.1">
    <property type="nucleotide sequence ID" value="NZ_JAMYJR010000033.1"/>
</dbReference>
<keyword evidence="11" id="KW-1185">Reference proteome</keyword>
<evidence type="ECO:0000256" key="2">
    <source>
        <dbReference type="ARBA" id="ARBA00022448"/>
    </source>
</evidence>
<evidence type="ECO:0000313" key="11">
    <source>
        <dbReference type="Proteomes" id="UP001523369"/>
    </source>
</evidence>
<feature type="region of interest" description="Disordered" evidence="8">
    <location>
        <begin position="1"/>
        <end position="20"/>
    </location>
</feature>
<comment type="subcellular location">
    <subcellularLocation>
        <location evidence="1 7">Cell membrane</location>
        <topology evidence="1 7">Multi-pass membrane protein</topology>
    </subcellularLocation>
</comment>